<keyword evidence="2 8" id="KW-0808">Transferase</keyword>
<dbReference type="RefSeq" id="WP_120114243.1">
    <property type="nucleotide sequence ID" value="NZ_QXQB01000008.1"/>
</dbReference>
<evidence type="ECO:0000256" key="3">
    <source>
        <dbReference type="ARBA" id="ARBA00022723"/>
    </source>
</evidence>
<dbReference type="Proteomes" id="UP000267798">
    <property type="component" value="Unassembled WGS sequence"/>
</dbReference>
<feature type="domain" description="MobA-like NTP transferase" evidence="9">
    <location>
        <begin position="10"/>
        <end position="163"/>
    </location>
</feature>
<comment type="cofactor">
    <cofactor evidence="8">
        <name>Mg(2+)</name>
        <dbReference type="ChEBI" id="CHEBI:18420"/>
    </cofactor>
</comment>
<dbReference type="InterPro" id="IPR029044">
    <property type="entry name" value="Nucleotide-diphossugar_trans"/>
</dbReference>
<feature type="binding site" evidence="8">
    <location>
        <position position="24"/>
    </location>
    <ligand>
        <name>GTP</name>
        <dbReference type="ChEBI" id="CHEBI:37565"/>
    </ligand>
</feature>
<dbReference type="PANTHER" id="PTHR19136:SF81">
    <property type="entry name" value="MOLYBDENUM COFACTOR GUANYLYLTRANSFERASE"/>
    <property type="match status" value="1"/>
</dbReference>
<comment type="catalytic activity">
    <reaction evidence="8">
        <text>Mo-molybdopterin + GTP + H(+) = Mo-molybdopterin guanine dinucleotide + diphosphate</text>
        <dbReference type="Rhea" id="RHEA:34243"/>
        <dbReference type="ChEBI" id="CHEBI:15378"/>
        <dbReference type="ChEBI" id="CHEBI:33019"/>
        <dbReference type="ChEBI" id="CHEBI:37565"/>
        <dbReference type="ChEBI" id="CHEBI:71302"/>
        <dbReference type="ChEBI" id="CHEBI:71310"/>
        <dbReference type="EC" id="2.7.7.77"/>
    </reaction>
</comment>
<evidence type="ECO:0000259" key="9">
    <source>
        <dbReference type="Pfam" id="PF12804"/>
    </source>
</evidence>
<dbReference type="InterPro" id="IPR013482">
    <property type="entry name" value="Molybde_CF_guanTrfase"/>
</dbReference>
<evidence type="ECO:0000256" key="5">
    <source>
        <dbReference type="ARBA" id="ARBA00022842"/>
    </source>
</evidence>
<dbReference type="GO" id="GO:0061603">
    <property type="term" value="F:molybdenum cofactor guanylyltransferase activity"/>
    <property type="evidence" value="ECO:0007669"/>
    <property type="project" value="UniProtKB-EC"/>
</dbReference>
<keyword evidence="5 8" id="KW-0460">Magnesium</keyword>
<dbReference type="GO" id="GO:0006777">
    <property type="term" value="P:Mo-molybdopterin cofactor biosynthetic process"/>
    <property type="evidence" value="ECO:0007669"/>
    <property type="project" value="UniProtKB-KW"/>
</dbReference>
<evidence type="ECO:0000256" key="2">
    <source>
        <dbReference type="ARBA" id="ARBA00022679"/>
    </source>
</evidence>
<dbReference type="SUPFAM" id="SSF53448">
    <property type="entry name" value="Nucleotide-diphospho-sugar transferases"/>
    <property type="match status" value="1"/>
</dbReference>
<keyword evidence="4 8" id="KW-0547">Nucleotide-binding</keyword>
<keyword evidence="10" id="KW-0548">Nucleotidyltransferase</keyword>
<evidence type="ECO:0000256" key="4">
    <source>
        <dbReference type="ARBA" id="ARBA00022741"/>
    </source>
</evidence>
<keyword evidence="1 8" id="KW-0963">Cytoplasm</keyword>
<keyword evidence="7 8" id="KW-0501">Molybdenum cofactor biosynthesis</keyword>
<comment type="domain">
    <text evidence="8">The N-terminal domain determines nucleotide recognition and specific binding, while the C-terminal domain determines the specific binding to the target protein.</text>
</comment>
<evidence type="ECO:0000256" key="1">
    <source>
        <dbReference type="ARBA" id="ARBA00022490"/>
    </source>
</evidence>
<dbReference type="CDD" id="cd02503">
    <property type="entry name" value="MobA"/>
    <property type="match status" value="1"/>
</dbReference>
<evidence type="ECO:0000313" key="10">
    <source>
        <dbReference type="EMBL" id="RJX36848.1"/>
    </source>
</evidence>
<evidence type="ECO:0000313" key="11">
    <source>
        <dbReference type="Proteomes" id="UP000267798"/>
    </source>
</evidence>
<dbReference type="OrthoDB" id="9788394at2"/>
<feature type="binding site" evidence="8">
    <location>
        <begin position="12"/>
        <end position="14"/>
    </location>
    <ligand>
        <name>GTP</name>
        <dbReference type="ChEBI" id="CHEBI:37565"/>
    </ligand>
</feature>
<feature type="binding site" evidence="8">
    <location>
        <position position="110"/>
    </location>
    <ligand>
        <name>Mg(2+)</name>
        <dbReference type="ChEBI" id="CHEBI:18420"/>
    </ligand>
</feature>
<dbReference type="Gene3D" id="3.90.550.10">
    <property type="entry name" value="Spore Coat Polysaccharide Biosynthesis Protein SpsA, Chain A"/>
    <property type="match status" value="1"/>
</dbReference>
<dbReference type="GO" id="GO:0046872">
    <property type="term" value="F:metal ion binding"/>
    <property type="evidence" value="ECO:0007669"/>
    <property type="project" value="UniProtKB-KW"/>
</dbReference>
<comment type="caution">
    <text evidence="8">Lacks conserved residue(s) required for the propagation of feature annotation.</text>
</comment>
<protein>
    <recommendedName>
        <fullName evidence="8">Probable molybdenum cofactor guanylyltransferase</fullName>
        <shortName evidence="8">MoCo guanylyltransferase</shortName>
        <ecNumber evidence="8">2.7.7.77</ecNumber>
    </recommendedName>
    <alternativeName>
        <fullName evidence="8">GTP:molybdopterin guanylyltransferase</fullName>
    </alternativeName>
    <alternativeName>
        <fullName evidence="8">Mo-MPT guanylyltransferase</fullName>
    </alternativeName>
    <alternativeName>
        <fullName evidence="8">Molybdopterin guanylyltransferase</fullName>
    </alternativeName>
    <alternativeName>
        <fullName evidence="8">Molybdopterin-guanine dinucleotide synthase</fullName>
        <shortName evidence="8">MGD synthase</shortName>
    </alternativeName>
</protein>
<reference evidence="10 11" key="1">
    <citation type="submission" date="2018-09" db="EMBL/GenBank/DDBJ databases">
        <title>Paenibacillus aracenensis nov. sp. isolated from a cave in southern Spain.</title>
        <authorList>
            <person name="Jurado V."/>
            <person name="Gutierrez-Patricio S."/>
            <person name="Gonzalez-Pimentel J.L."/>
            <person name="Miller A.Z."/>
            <person name="Laiz L."/>
            <person name="Saiz-Jimenez C."/>
        </authorList>
    </citation>
    <scope>NUCLEOTIDE SEQUENCE [LARGE SCALE GENOMIC DNA]</scope>
    <source>
        <strain evidence="10 11">JCM 19203</strain>
    </source>
</reference>
<dbReference type="EC" id="2.7.7.77" evidence="8"/>
<comment type="subcellular location">
    <subcellularLocation>
        <location evidence="8">Cytoplasm</location>
    </subcellularLocation>
</comment>
<dbReference type="EMBL" id="QXQB01000008">
    <property type="protein sequence ID" value="RJX36848.1"/>
    <property type="molecule type" value="Genomic_DNA"/>
</dbReference>
<accession>A0A3A6PDU4</accession>
<evidence type="ECO:0000256" key="7">
    <source>
        <dbReference type="ARBA" id="ARBA00023150"/>
    </source>
</evidence>
<sequence length="209" mass="22919">MADKLLRNSIVLAGGRSSRMGQDKALLLIEGEPLLARLVRQLSEVSECVTIATGTGDRAERYRAVLQNPLPEATILFAEDRYPGEGPLSGLHAGLCVIKEEGYVLVTACDMPDISSSLLLRLLEASSSGSDVIYAQGLPFHALYHTRVVRLLGEALEQRSLRVMSFLGGLNTTVLPLEIDGLEASAELFNLNTQEEYRNYLNRMRRDGS</sequence>
<evidence type="ECO:0000256" key="8">
    <source>
        <dbReference type="HAMAP-Rule" id="MF_00316"/>
    </source>
</evidence>
<comment type="caution">
    <text evidence="10">The sequence shown here is derived from an EMBL/GenBank/DDBJ whole genome shotgun (WGS) entry which is preliminary data.</text>
</comment>
<dbReference type="GO" id="GO:0005525">
    <property type="term" value="F:GTP binding"/>
    <property type="evidence" value="ECO:0007669"/>
    <property type="project" value="UniProtKB-UniRule"/>
</dbReference>
<comment type="similarity">
    <text evidence="8">Belongs to the MobA family.</text>
</comment>
<keyword evidence="6 8" id="KW-0342">GTP-binding</keyword>
<feature type="binding site" evidence="8">
    <location>
        <position position="110"/>
    </location>
    <ligand>
        <name>GTP</name>
        <dbReference type="ChEBI" id="CHEBI:37565"/>
    </ligand>
</feature>
<keyword evidence="3 8" id="KW-0479">Metal-binding</keyword>
<comment type="function">
    <text evidence="8">Transfers a GMP moiety from GTP to Mo-molybdopterin (Mo-MPT) cofactor (Moco or molybdenum cofactor) to form Mo-molybdopterin guanine dinucleotide (Mo-MGD) cofactor.</text>
</comment>
<proteinExistence type="inferred from homology"/>
<name>A0A3A6PDU4_9BACL</name>
<dbReference type="GO" id="GO:0005737">
    <property type="term" value="C:cytoplasm"/>
    <property type="evidence" value="ECO:0007669"/>
    <property type="project" value="UniProtKB-SubCell"/>
</dbReference>
<evidence type="ECO:0000256" key="6">
    <source>
        <dbReference type="ARBA" id="ARBA00023134"/>
    </source>
</evidence>
<dbReference type="AlphaFoldDB" id="A0A3A6PDU4"/>
<dbReference type="HAMAP" id="MF_00316">
    <property type="entry name" value="MobA"/>
    <property type="match status" value="1"/>
</dbReference>
<dbReference type="InterPro" id="IPR025877">
    <property type="entry name" value="MobA-like_NTP_Trfase"/>
</dbReference>
<gene>
    <name evidence="8" type="primary">mobA</name>
    <name evidence="10" type="ORF">D3P09_25380</name>
</gene>
<organism evidence="10 11">
    <name type="scientific">Paenibacillus pinisoli</name>
    <dbReference type="NCBI Taxonomy" id="1276110"/>
    <lineage>
        <taxon>Bacteria</taxon>
        <taxon>Bacillati</taxon>
        <taxon>Bacillota</taxon>
        <taxon>Bacilli</taxon>
        <taxon>Bacillales</taxon>
        <taxon>Paenibacillaceae</taxon>
        <taxon>Paenibacillus</taxon>
    </lineage>
</organism>
<keyword evidence="11" id="KW-1185">Reference proteome</keyword>
<dbReference type="Pfam" id="PF12804">
    <property type="entry name" value="NTP_transf_3"/>
    <property type="match status" value="1"/>
</dbReference>
<dbReference type="PANTHER" id="PTHR19136">
    <property type="entry name" value="MOLYBDENUM COFACTOR GUANYLYLTRANSFERASE"/>
    <property type="match status" value="1"/>
</dbReference>